<proteinExistence type="predicted"/>
<name>A0A9W6U656_9STRA</name>
<sequence length="1206" mass="135002">MSALLLRWLNDELKLHQKVEVLERDASNGYIIAKVLHLHGLEPNFEAYENASTIAAKIHNMELLGDKFSAIGLPLPVNTRRAIMMEDRSAVLQFLLQLQDFLRRRKNGRPGSAKAKVAAAEELAKVSLTGTKSDLPPRDVEERFVVSTTKKFHPTEVCFHKGVDMAVHLRKFEQAQWKAENDLADVSDAFSRRRISIHTSLTRLLGLASSGPEQSLRAIPASDPGSLAHFRNLEKRVDDLDFRPSNNVKMMKELRKRRKAQLAAEKDRRMRRQKALADQKKSIEIRETARLNGDGQSPSYLTSEDPARPQEVVVEDEVIVDPRQKYLDDKRAELEENYARLRASGSAKRQEDMEVLNELRLSRQKKEFLRNWGMCSDAVDGLISLAMAVEMRYELDASIQNFLSCSEVWATLPLQSRFTTYDVKHDLQTLAESWALQDEALDTSWNRSPPFVLLSVFTEDGSGIELARRVSTEHHLAFLQLDPLVDDCVKMSYDPQKLGDQVTTLSDREVEYSFALAEQVGGLMDVFDDLVIARARCFWPEDFRPQAEEHSSSGQHGWHGIPEEAAAPAVISAWDCVVSISVNPTQPAEDEEKTLQASDSTSGLNRLSSSKQLSAEAQKKLTDEEQRARNEEQRAHLEAYWGQTTRHIQLKQAGLHRDVLAETFHLCIDVYTQSSYKMIPAVIECTYAAEGECGPFPILLLRMFSSFNAFKLFQLDENLHKKIREPMATIRSVVQALSTLAMSAEQDLESELLSGADSFQALVEQATIRLGTSREPSSQELREVSLGDMADFNRVAGNDFVNTFAQDPFPEVIRAVDIVYHCLPSICFILKDHVMQKLELLRSTLYDEVPFLSESLQDSGRRVVLSKVSTREAMSAVSELGGDKAGGGDVAQSAGGEVLNILAQLASEYSFHMADEPPAQQYALSETSVATQEITWLLQLVTLVCRFADRLRQVAGQLYASDARRLQQTVQDDIRTKAKAISDTMTKTRLHGHATWPVRDLELNFISRVAKCLPRAQKENFLTVAQLRAIVQACENWERSDPIAAGAFGGAAIASEVFVALVLEVAAKQDFPPRWKDASAVAALTLQQCSTRGAVSWRKFVWLLLCIQFAGIPSLEDILAYDKRVMALPATKRKLNHESTAQHNINLSSRDFLQLPLWFEDRCNTQGGRSTGELKETKELLLQLFATAPAALTPVNSSDASSVGFQ</sequence>
<dbReference type="GO" id="GO:0005737">
    <property type="term" value="C:cytoplasm"/>
    <property type="evidence" value="ECO:0007669"/>
    <property type="project" value="UniProtKB-ARBA"/>
</dbReference>
<protein>
    <submittedName>
        <fullName evidence="3">Unnamed protein product</fullName>
    </submittedName>
</protein>
<dbReference type="InterPro" id="IPR010441">
    <property type="entry name" value="CH_2"/>
</dbReference>
<evidence type="ECO:0000313" key="4">
    <source>
        <dbReference type="Proteomes" id="UP001165121"/>
    </source>
</evidence>
<dbReference type="OrthoDB" id="62528at2759"/>
<evidence type="ECO:0000313" key="3">
    <source>
        <dbReference type="EMBL" id="GMF26989.1"/>
    </source>
</evidence>
<gene>
    <name evidence="3" type="ORF">Pfra01_000524600</name>
</gene>
<dbReference type="InterPro" id="IPR052634">
    <property type="entry name" value="Sperm_flagellar-bone_growth"/>
</dbReference>
<feature type="region of interest" description="Disordered" evidence="1">
    <location>
        <begin position="260"/>
        <end position="308"/>
    </location>
</feature>
<feature type="domain" description="Calponin-homology (CH)" evidence="2">
    <location>
        <begin position="1"/>
        <end position="103"/>
    </location>
</feature>
<evidence type="ECO:0000256" key="1">
    <source>
        <dbReference type="SAM" id="MobiDB-lite"/>
    </source>
</evidence>
<dbReference type="Proteomes" id="UP001165121">
    <property type="component" value="Unassembled WGS sequence"/>
</dbReference>
<feature type="region of interest" description="Disordered" evidence="1">
    <location>
        <begin position="585"/>
        <end position="631"/>
    </location>
</feature>
<dbReference type="Pfam" id="PF06294">
    <property type="entry name" value="CH_2"/>
    <property type="match status" value="1"/>
</dbReference>
<feature type="compositionally biased region" description="Basic and acidic residues" evidence="1">
    <location>
        <begin position="275"/>
        <end position="289"/>
    </location>
</feature>
<feature type="compositionally biased region" description="Polar residues" evidence="1">
    <location>
        <begin position="595"/>
        <end position="615"/>
    </location>
</feature>
<dbReference type="InterPro" id="IPR001715">
    <property type="entry name" value="CH_dom"/>
</dbReference>
<dbReference type="AlphaFoldDB" id="A0A9W6U656"/>
<reference evidence="3" key="1">
    <citation type="submission" date="2023-04" db="EMBL/GenBank/DDBJ databases">
        <title>Phytophthora fragariaefolia NBRC 109709.</title>
        <authorList>
            <person name="Ichikawa N."/>
            <person name="Sato H."/>
            <person name="Tonouchi N."/>
        </authorList>
    </citation>
    <scope>NUCLEOTIDE SEQUENCE</scope>
    <source>
        <strain evidence="3">NBRC 109709</strain>
    </source>
</reference>
<dbReference type="PROSITE" id="PS50021">
    <property type="entry name" value="CH"/>
    <property type="match status" value="1"/>
</dbReference>
<evidence type="ECO:0000259" key="2">
    <source>
        <dbReference type="PROSITE" id="PS50021"/>
    </source>
</evidence>
<organism evidence="3 4">
    <name type="scientific">Phytophthora fragariaefolia</name>
    <dbReference type="NCBI Taxonomy" id="1490495"/>
    <lineage>
        <taxon>Eukaryota</taxon>
        <taxon>Sar</taxon>
        <taxon>Stramenopiles</taxon>
        <taxon>Oomycota</taxon>
        <taxon>Peronosporomycetes</taxon>
        <taxon>Peronosporales</taxon>
        <taxon>Peronosporaceae</taxon>
        <taxon>Phytophthora</taxon>
    </lineage>
</organism>
<dbReference type="InterPro" id="IPR036872">
    <property type="entry name" value="CH_dom_sf"/>
</dbReference>
<feature type="compositionally biased region" description="Basic and acidic residues" evidence="1">
    <location>
        <begin position="617"/>
        <end position="631"/>
    </location>
</feature>
<dbReference type="PANTHER" id="PTHR14919">
    <property type="entry name" value="KPL2-RELATED"/>
    <property type="match status" value="1"/>
</dbReference>
<dbReference type="EMBL" id="BSXT01000422">
    <property type="protein sequence ID" value="GMF26989.1"/>
    <property type="molecule type" value="Genomic_DNA"/>
</dbReference>
<comment type="caution">
    <text evidence="3">The sequence shown here is derived from an EMBL/GenBank/DDBJ whole genome shotgun (WGS) entry which is preliminary data.</text>
</comment>
<dbReference type="PANTHER" id="PTHR14919:SF0">
    <property type="entry name" value="SPERM FLAGELLAR PROTEIN 2"/>
    <property type="match status" value="1"/>
</dbReference>
<keyword evidence="4" id="KW-1185">Reference proteome</keyword>
<dbReference type="Gene3D" id="1.10.418.10">
    <property type="entry name" value="Calponin-like domain"/>
    <property type="match status" value="1"/>
</dbReference>
<accession>A0A9W6U656</accession>